<reference evidence="7 8" key="1">
    <citation type="journal article" date="2011" name="Microbiology">
        <title>Transcriptome response to different carbon sources in Acetobacter aceti.</title>
        <authorList>
            <person name="Sakurai K."/>
            <person name="Arai H."/>
            <person name="Ishii M."/>
            <person name="Igarashi Y."/>
        </authorList>
    </citation>
    <scope>NUCLEOTIDE SEQUENCE [LARGE SCALE GENOMIC DNA]</scope>
    <source>
        <strain evidence="7 8">NBRC 14818</strain>
    </source>
</reference>
<evidence type="ECO:0000256" key="4">
    <source>
        <dbReference type="ARBA" id="ARBA00023136"/>
    </source>
</evidence>
<dbReference type="InterPro" id="IPR032710">
    <property type="entry name" value="NTF2-like_dom_sf"/>
</dbReference>
<dbReference type="InterPro" id="IPR007430">
    <property type="entry name" value="VirB8"/>
</dbReference>
<feature type="domain" description="Bacterial virulence protein VirB8" evidence="6">
    <location>
        <begin position="23"/>
        <end position="227"/>
    </location>
</feature>
<comment type="subcellular location">
    <subcellularLocation>
        <location evidence="1">Membrane</location>
        <topology evidence="1">Single-pass membrane protein</topology>
    </subcellularLocation>
</comment>
<dbReference type="Proteomes" id="UP000516424">
    <property type="component" value="Plasmid pAACEN1"/>
</dbReference>
<keyword evidence="3 5" id="KW-1133">Transmembrane helix</keyword>
<dbReference type="EMBL" id="AP023411">
    <property type="protein sequence ID" value="BCK77737.1"/>
    <property type="molecule type" value="Genomic_DNA"/>
</dbReference>
<proteinExistence type="predicted"/>
<protein>
    <submittedName>
        <fullName evidence="7">Conjugal transfer protein TraJ</fullName>
    </submittedName>
</protein>
<evidence type="ECO:0000313" key="8">
    <source>
        <dbReference type="Proteomes" id="UP000516424"/>
    </source>
</evidence>
<dbReference type="Gene3D" id="3.10.450.230">
    <property type="entry name" value="VirB8 protein"/>
    <property type="match status" value="1"/>
</dbReference>
<keyword evidence="2 5" id="KW-0812">Transmembrane</keyword>
<name>A0AB33IIL8_ACEAC</name>
<dbReference type="AlphaFoldDB" id="A0AB33IIL8"/>
<feature type="transmembrane region" description="Helical" evidence="5">
    <location>
        <begin position="39"/>
        <end position="62"/>
    </location>
</feature>
<dbReference type="Pfam" id="PF04335">
    <property type="entry name" value="VirB8"/>
    <property type="match status" value="1"/>
</dbReference>
<keyword evidence="4 5" id="KW-0472">Membrane</keyword>
<evidence type="ECO:0000256" key="2">
    <source>
        <dbReference type="ARBA" id="ARBA00022692"/>
    </source>
</evidence>
<accession>A0AB33IIL8</accession>
<dbReference type="CDD" id="cd16424">
    <property type="entry name" value="VirB8"/>
    <property type="match status" value="1"/>
</dbReference>
<dbReference type="RefSeq" id="WP_010665818.1">
    <property type="nucleotide sequence ID" value="NZ_AP023411.1"/>
</dbReference>
<dbReference type="GO" id="GO:0016020">
    <property type="term" value="C:membrane"/>
    <property type="evidence" value="ECO:0007669"/>
    <property type="project" value="UniProtKB-SubCell"/>
</dbReference>
<gene>
    <name evidence="7" type="ORF">EMQ_P150</name>
</gene>
<evidence type="ECO:0000256" key="1">
    <source>
        <dbReference type="ARBA" id="ARBA00004167"/>
    </source>
</evidence>
<evidence type="ECO:0000313" key="7">
    <source>
        <dbReference type="EMBL" id="BCK77737.1"/>
    </source>
</evidence>
<sequence length="229" mass="25703">MTDQKFVPPVPKEKMAEYYEQVENFQKSRARAVVKINKYLTIGLGISLLANVGLAWSVASLLPLEKLVPMPLWVRPDGTVDSEISMSRLPKTMDEAVVNAAVWQYVRLREGYTYATARYAYDTVSLMSNEQVREQYQSWFNFPNPKSPQVTVGKRGQIDAERLSLAPIGNNVIQVRFRRIVSMEGARPQTTTWTATMQIQRVTDLPASARLANPGGVIVTSYQSSEDGV</sequence>
<keyword evidence="7" id="KW-0614">Plasmid</keyword>
<dbReference type="NCBIfam" id="NF010439">
    <property type="entry name" value="PRK13865.1"/>
    <property type="match status" value="1"/>
</dbReference>
<evidence type="ECO:0000256" key="3">
    <source>
        <dbReference type="ARBA" id="ARBA00022989"/>
    </source>
</evidence>
<dbReference type="SUPFAM" id="SSF54427">
    <property type="entry name" value="NTF2-like"/>
    <property type="match status" value="1"/>
</dbReference>
<evidence type="ECO:0000256" key="5">
    <source>
        <dbReference type="SAM" id="Phobius"/>
    </source>
</evidence>
<organism evidence="7 8">
    <name type="scientific">Acetobacter aceti NBRC 14818</name>
    <dbReference type="NCBI Taxonomy" id="887700"/>
    <lineage>
        <taxon>Bacteria</taxon>
        <taxon>Pseudomonadati</taxon>
        <taxon>Pseudomonadota</taxon>
        <taxon>Alphaproteobacteria</taxon>
        <taxon>Acetobacterales</taxon>
        <taxon>Acetobacteraceae</taxon>
        <taxon>Acetobacter</taxon>
        <taxon>Acetobacter subgen. Acetobacter</taxon>
    </lineage>
</organism>
<geneLocation type="plasmid" evidence="7 8">
    <name>pAACEN1</name>
</geneLocation>
<keyword evidence="8" id="KW-1185">Reference proteome</keyword>
<evidence type="ECO:0000259" key="6">
    <source>
        <dbReference type="Pfam" id="PF04335"/>
    </source>
</evidence>